<keyword evidence="9 11" id="KW-1133">Transmembrane helix</keyword>
<feature type="transmembrane region" description="Helical" evidence="11">
    <location>
        <begin position="531"/>
        <end position="549"/>
    </location>
</feature>
<accession>A0ABD3LZP0</accession>
<dbReference type="InterPro" id="IPR001757">
    <property type="entry name" value="P_typ_ATPase"/>
</dbReference>
<evidence type="ECO:0000313" key="13">
    <source>
        <dbReference type="EMBL" id="KAL3756867.1"/>
    </source>
</evidence>
<dbReference type="InterPro" id="IPR023298">
    <property type="entry name" value="ATPase_P-typ_TM_dom_sf"/>
</dbReference>
<comment type="subcellular location">
    <subcellularLocation>
        <location evidence="1">Membrane</location>
        <topology evidence="1">Multi-pass membrane protein</topology>
    </subcellularLocation>
</comment>
<dbReference type="InterPro" id="IPR036412">
    <property type="entry name" value="HAD-like_sf"/>
</dbReference>
<evidence type="ECO:0000256" key="10">
    <source>
        <dbReference type="ARBA" id="ARBA00023136"/>
    </source>
</evidence>
<organism evidence="13 14">
    <name type="scientific">Discostella pseudostelligera</name>
    <dbReference type="NCBI Taxonomy" id="259834"/>
    <lineage>
        <taxon>Eukaryota</taxon>
        <taxon>Sar</taxon>
        <taxon>Stramenopiles</taxon>
        <taxon>Ochrophyta</taxon>
        <taxon>Bacillariophyta</taxon>
        <taxon>Coscinodiscophyceae</taxon>
        <taxon>Thalassiosirophycidae</taxon>
        <taxon>Stephanodiscales</taxon>
        <taxon>Stephanodiscaceae</taxon>
        <taxon>Discostella</taxon>
    </lineage>
</organism>
<dbReference type="Proteomes" id="UP001530293">
    <property type="component" value="Unassembled WGS sequence"/>
</dbReference>
<feature type="transmembrane region" description="Helical" evidence="11">
    <location>
        <begin position="569"/>
        <end position="587"/>
    </location>
</feature>
<dbReference type="GO" id="GO:0046872">
    <property type="term" value="F:metal ion binding"/>
    <property type="evidence" value="ECO:0007669"/>
    <property type="project" value="UniProtKB-KW"/>
</dbReference>
<dbReference type="InterPro" id="IPR004014">
    <property type="entry name" value="ATPase_P-typ_cation-transptr_N"/>
</dbReference>
<evidence type="ECO:0000256" key="4">
    <source>
        <dbReference type="ARBA" id="ARBA00022692"/>
    </source>
</evidence>
<dbReference type="Gene3D" id="1.20.1110.10">
    <property type="entry name" value="Calcium-transporting ATPase, transmembrane domain"/>
    <property type="match status" value="2"/>
</dbReference>
<keyword evidence="5" id="KW-0479">Metal-binding</keyword>
<dbReference type="SUPFAM" id="SSF81665">
    <property type="entry name" value="Calcium ATPase, transmembrane domain M"/>
    <property type="match status" value="1"/>
</dbReference>
<feature type="transmembrane region" description="Helical" evidence="11">
    <location>
        <begin position="200"/>
        <end position="218"/>
    </location>
</feature>
<dbReference type="SUPFAM" id="SSF81660">
    <property type="entry name" value="Metal cation-transporting ATPase, ATP-binding domain N"/>
    <property type="match status" value="1"/>
</dbReference>
<evidence type="ECO:0000256" key="11">
    <source>
        <dbReference type="SAM" id="Phobius"/>
    </source>
</evidence>
<comment type="caution">
    <text evidence="13">The sequence shown here is derived from an EMBL/GenBank/DDBJ whole genome shotgun (WGS) entry which is preliminary data.</text>
</comment>
<evidence type="ECO:0000256" key="1">
    <source>
        <dbReference type="ARBA" id="ARBA00004141"/>
    </source>
</evidence>
<keyword evidence="6" id="KW-0547">Nucleotide-binding</keyword>
<dbReference type="Gene3D" id="3.40.50.1000">
    <property type="entry name" value="HAD superfamily/HAD-like"/>
    <property type="match status" value="2"/>
</dbReference>
<evidence type="ECO:0000256" key="9">
    <source>
        <dbReference type="ARBA" id="ARBA00022989"/>
    </source>
</evidence>
<comment type="similarity">
    <text evidence="2">Belongs to the cation transport ATPase (P-type) (TC 3.A.3) family. Type IIIA subfamily.</text>
</comment>
<feature type="transmembrane region" description="Helical" evidence="11">
    <location>
        <begin position="599"/>
        <end position="620"/>
    </location>
</feature>
<sequence>MAEAVAVVKHGNIREREKSDLSDNIIEHKPDEIPDDFKYNHVGFTSEEAAELLEKYGKNELPKKGIPNFYELNKAGNAVAASKNSLKPTATCIPADCRVNGSEIDVEQFYPPSIVTLYKGDSCKMGFRVARGEVEATVEFTGIDTFFGKAASLLASAGEVSVLQKVLTSFMMILVVMSVTLCLISFIYPLVGGVSVRKALSHAVVLLVASIPVAIEIVSNTTLAIGSKALSHHGVNVTRLSAIEDLAGMSILCSDKTGILTSNKMVLQNITPVFRDGENQESFLVYAALAAKWKEPARDALDRLTLGSVNLALLEDYEQLDFLPFDPTIERTEGNVRNTKTGEEFKTTKGAPHILMNLLSDRDTKVKEKVEAEVVRFDTKQTIVDANKYGVNVKLVTGDHLLIAKQTAKTLTLGTNIFTSENLPMLVPETKERPPDLGKTYGKICLAADGFASTFPEHKFLVVETLRDLGYSVGATGDGVNDAPALMYAGVGIALSGATDVAKAAADMILTQDGLSTIVHGMYQQLHHISVTLQLLLFFCIAIFAFHPIDYTPEGAEEEWPEYFHMPVLMLMLITLLNQHHPWYGILRLFVATTLIRPATILVCGGIIVLTVSSLLSIFWPLSEPDGILMEGMNEELTTTSKIAELSSKQTPLFLSHTRGNRM</sequence>
<dbReference type="PRINTS" id="PR00120">
    <property type="entry name" value="HATPASE"/>
</dbReference>
<gene>
    <name evidence="13" type="ORF">ACHAWU_005129</name>
</gene>
<evidence type="ECO:0000256" key="8">
    <source>
        <dbReference type="ARBA" id="ARBA00022842"/>
    </source>
</evidence>
<dbReference type="Gene3D" id="3.40.1110.10">
    <property type="entry name" value="Calcium-transporting ATPase, cytoplasmic domain N"/>
    <property type="match status" value="1"/>
</dbReference>
<evidence type="ECO:0000256" key="2">
    <source>
        <dbReference type="ARBA" id="ARBA00008804"/>
    </source>
</evidence>
<keyword evidence="7" id="KW-0067">ATP-binding</keyword>
<name>A0ABD3LZP0_9STRA</name>
<dbReference type="InterPro" id="IPR023214">
    <property type="entry name" value="HAD_sf"/>
</dbReference>
<protein>
    <recommendedName>
        <fullName evidence="12">Cation-transporting P-type ATPase N-terminal domain-containing protein</fullName>
    </recommendedName>
</protein>
<reference evidence="13 14" key="1">
    <citation type="submission" date="2024-10" db="EMBL/GenBank/DDBJ databases">
        <title>Updated reference genomes for cyclostephanoid diatoms.</title>
        <authorList>
            <person name="Roberts W.R."/>
            <person name="Alverson A.J."/>
        </authorList>
    </citation>
    <scope>NUCLEOTIDE SEQUENCE [LARGE SCALE GENOMIC DNA]</scope>
    <source>
        <strain evidence="13 14">AJA232-27</strain>
    </source>
</reference>
<keyword evidence="10 11" id="KW-0472">Membrane</keyword>
<evidence type="ECO:0000256" key="6">
    <source>
        <dbReference type="ARBA" id="ARBA00022741"/>
    </source>
</evidence>
<evidence type="ECO:0000256" key="7">
    <source>
        <dbReference type="ARBA" id="ARBA00022840"/>
    </source>
</evidence>
<keyword evidence="4 11" id="KW-0812">Transmembrane</keyword>
<dbReference type="PRINTS" id="PR00119">
    <property type="entry name" value="CATATPASE"/>
</dbReference>
<feature type="transmembrane region" description="Helical" evidence="11">
    <location>
        <begin position="166"/>
        <end position="188"/>
    </location>
</feature>
<dbReference type="InterPro" id="IPR023299">
    <property type="entry name" value="ATPase_P-typ_cyto_dom_N"/>
</dbReference>
<feature type="domain" description="Cation-transporting P-type ATPase N-terminal" evidence="12">
    <location>
        <begin position="30"/>
        <end position="71"/>
    </location>
</feature>
<dbReference type="Pfam" id="PF00690">
    <property type="entry name" value="Cation_ATPase_N"/>
    <property type="match status" value="1"/>
</dbReference>
<dbReference type="AlphaFoldDB" id="A0ABD3LZP0"/>
<dbReference type="EMBL" id="JALLBG020000288">
    <property type="protein sequence ID" value="KAL3756867.1"/>
    <property type="molecule type" value="Genomic_DNA"/>
</dbReference>
<dbReference type="SUPFAM" id="SSF56784">
    <property type="entry name" value="HAD-like"/>
    <property type="match status" value="1"/>
</dbReference>
<dbReference type="PANTHER" id="PTHR42861">
    <property type="entry name" value="CALCIUM-TRANSPORTING ATPASE"/>
    <property type="match status" value="1"/>
</dbReference>
<dbReference type="FunFam" id="3.40.50.1000:FF:000211">
    <property type="entry name" value="Plasma membrane ATPase"/>
    <property type="match status" value="1"/>
</dbReference>
<dbReference type="GO" id="GO:0005524">
    <property type="term" value="F:ATP binding"/>
    <property type="evidence" value="ECO:0007669"/>
    <property type="project" value="UniProtKB-KW"/>
</dbReference>
<dbReference type="NCBIfam" id="TIGR01494">
    <property type="entry name" value="ATPase_P-type"/>
    <property type="match status" value="2"/>
</dbReference>
<keyword evidence="8" id="KW-0460">Magnesium</keyword>
<evidence type="ECO:0000313" key="14">
    <source>
        <dbReference type="Proteomes" id="UP001530293"/>
    </source>
</evidence>
<evidence type="ECO:0000256" key="5">
    <source>
        <dbReference type="ARBA" id="ARBA00022723"/>
    </source>
</evidence>
<dbReference type="Gene3D" id="2.70.150.10">
    <property type="entry name" value="Calcium-transporting ATPase, cytoplasmic transduction domain A"/>
    <property type="match status" value="1"/>
</dbReference>
<evidence type="ECO:0000259" key="12">
    <source>
        <dbReference type="Pfam" id="PF00690"/>
    </source>
</evidence>
<proteinExistence type="inferred from homology"/>
<evidence type="ECO:0000256" key="3">
    <source>
        <dbReference type="ARBA" id="ARBA00022553"/>
    </source>
</evidence>
<keyword evidence="3" id="KW-0597">Phosphoprotein</keyword>
<dbReference type="GO" id="GO:0016020">
    <property type="term" value="C:membrane"/>
    <property type="evidence" value="ECO:0007669"/>
    <property type="project" value="UniProtKB-SubCell"/>
</dbReference>
<keyword evidence="14" id="KW-1185">Reference proteome</keyword>